<organism evidence="2 3">
    <name type="scientific">Panagrellus redivivus</name>
    <name type="common">Microworm</name>
    <dbReference type="NCBI Taxonomy" id="6233"/>
    <lineage>
        <taxon>Eukaryota</taxon>
        <taxon>Metazoa</taxon>
        <taxon>Ecdysozoa</taxon>
        <taxon>Nematoda</taxon>
        <taxon>Chromadorea</taxon>
        <taxon>Rhabditida</taxon>
        <taxon>Tylenchina</taxon>
        <taxon>Panagrolaimomorpha</taxon>
        <taxon>Panagrolaimoidea</taxon>
        <taxon>Panagrolaimidae</taxon>
        <taxon>Panagrellus</taxon>
    </lineage>
</organism>
<feature type="signal peptide" evidence="1">
    <location>
        <begin position="1"/>
        <end position="23"/>
    </location>
</feature>
<keyword evidence="2" id="KW-1185">Reference proteome</keyword>
<protein>
    <submittedName>
        <fullName evidence="3">Egg protein CP422</fullName>
    </submittedName>
</protein>
<evidence type="ECO:0000256" key="1">
    <source>
        <dbReference type="SAM" id="SignalP"/>
    </source>
</evidence>
<name>A0A7E4USA4_PANRE</name>
<evidence type="ECO:0000313" key="3">
    <source>
        <dbReference type="WBParaSite" id="Pan_g12242.t1"/>
    </source>
</evidence>
<keyword evidence="1" id="KW-0732">Signal</keyword>
<accession>A0A7E4USA4</accession>
<evidence type="ECO:0000313" key="2">
    <source>
        <dbReference type="Proteomes" id="UP000492821"/>
    </source>
</evidence>
<reference evidence="3" key="2">
    <citation type="submission" date="2020-10" db="UniProtKB">
        <authorList>
            <consortium name="WormBaseParasite"/>
        </authorList>
    </citation>
    <scope>IDENTIFICATION</scope>
</reference>
<feature type="chain" id="PRO_5028894455" evidence="1">
    <location>
        <begin position="24"/>
        <end position="140"/>
    </location>
</feature>
<dbReference type="SUPFAM" id="SSF49695">
    <property type="entry name" value="gamma-Crystallin-like"/>
    <property type="match status" value="1"/>
</dbReference>
<dbReference type="WBParaSite" id="Pan_g12242.t1">
    <property type="protein sequence ID" value="Pan_g12242.t1"/>
    <property type="gene ID" value="Pan_g12242"/>
</dbReference>
<dbReference type="AlphaFoldDB" id="A0A7E4USA4"/>
<reference evidence="2" key="1">
    <citation type="journal article" date="2013" name="Genetics">
        <title>The draft genome and transcriptome of Panagrellus redivivus are shaped by the harsh demands of a free-living lifestyle.</title>
        <authorList>
            <person name="Srinivasan J."/>
            <person name="Dillman A.R."/>
            <person name="Macchietto M.G."/>
            <person name="Heikkinen L."/>
            <person name="Lakso M."/>
            <person name="Fracchia K.M."/>
            <person name="Antoshechkin I."/>
            <person name="Mortazavi A."/>
            <person name="Wong G."/>
            <person name="Sternberg P.W."/>
        </authorList>
    </citation>
    <scope>NUCLEOTIDE SEQUENCE [LARGE SCALE GENOMIC DNA]</scope>
    <source>
        <strain evidence="2">MT8872</strain>
    </source>
</reference>
<dbReference type="InterPro" id="IPR011024">
    <property type="entry name" value="G_crystallin-like"/>
</dbReference>
<dbReference type="Proteomes" id="UP000492821">
    <property type="component" value="Unassembled WGS sequence"/>
</dbReference>
<sequence length="140" mass="16031">MASAVVFFVLIVFCHLTFLPADATRFTLFDEKYYGGKSQDFHAAYYECQNLPRQVWNTARSIKTYGRCIELFTSVNCGDDRFVFKRDCIGSACCQNKNDFSSCKVNETDIVGKFQHYVTLDKAAKSYMSCSKPIRITIIH</sequence>
<dbReference type="Gene3D" id="2.60.20.10">
    <property type="entry name" value="Crystallins"/>
    <property type="match status" value="1"/>
</dbReference>
<proteinExistence type="predicted"/>